<dbReference type="RefSeq" id="WP_122031662.1">
    <property type="nucleotide sequence ID" value="NZ_LS483254.1"/>
</dbReference>
<dbReference type="InterPro" id="IPR050270">
    <property type="entry name" value="DegV_domain_contain"/>
</dbReference>
<dbReference type="Proteomes" id="UP000249818">
    <property type="component" value="Chromosome BARAN1"/>
</dbReference>
<evidence type="ECO:0000313" key="2">
    <source>
        <dbReference type="EMBL" id="SQD93275.1"/>
    </source>
</evidence>
<name>A0A2X3MMC8_9BACT</name>
<dbReference type="SMART" id="SM01121">
    <property type="entry name" value="Dak1_2"/>
    <property type="match status" value="1"/>
</dbReference>
<dbReference type="AlphaFoldDB" id="A0A2X3MMC8"/>
<dbReference type="OrthoDB" id="9760324at2"/>
<sequence>MSRPRGVRGEARRATITGPCVREAMERAVRHLAEHEELINALNVFPVPDGDTGTNMVLTVQSAVDGLRELGDASLGKTLEVMASRALLGARGNSGVILAQYLVGLSQGVDSHRASWQTWAEALARATDEAYRAVAEPKEGTILTLMRAVAEEAKRLQGKPLPAAALALLSRANEALAQTQEMLPELAEAGVVDSGGLGYLFALRGFVEQVVGETEMAEPLRALLEENRERMEAYTAARREPAPDAPALRDTPSTRFCLQFILQGEDLPLGEIRERLSRETASVVVVGGPTMAHVHVHTNDPDSALGIGATYGEVGRVKLDDIHRQYHDFVFGTKGEVTGPVALIAVVNGEGLAEIARGLGATEVIVADKMNPAVGELLEAIGRVPQAQVVILPNNENGILVAQHAAQLSEKEVRVVPTTTIPQGLAALLAAEGDLASTVAKIEGAMGRVRTGEVTTSIRRTNLNGLPIQAGEYLAIWDSSPMSTGKTPEEALLRSLPQVLGQESLLTLFYGREVTNAQAMGLADAIRGQFPNLEVQIYYGGQPYHHYIVALE</sequence>
<dbReference type="InterPro" id="IPR036117">
    <property type="entry name" value="DhaL_dom_sf"/>
</dbReference>
<dbReference type="EMBL" id="LS483254">
    <property type="protein sequence ID" value="SQD93275.1"/>
    <property type="molecule type" value="Genomic_DNA"/>
</dbReference>
<organism evidence="2 3">
    <name type="scientific">Candidatus Bipolaricaulis anaerobius</name>
    <dbReference type="NCBI Taxonomy" id="2026885"/>
    <lineage>
        <taxon>Bacteria</taxon>
        <taxon>Candidatus Bipolaricaulota</taxon>
        <taxon>Candidatus Bipolaricaulia</taxon>
        <taxon>Candidatus Bipolaricaulales</taxon>
        <taxon>Candidatus Bipolaricaulaceae</taxon>
        <taxon>Candidatus Bipolaricaulis</taxon>
    </lineage>
</organism>
<keyword evidence="3" id="KW-1185">Reference proteome</keyword>
<dbReference type="PANTHER" id="PTHR33434">
    <property type="entry name" value="DEGV DOMAIN-CONTAINING PROTEIN DR_1986-RELATED"/>
    <property type="match status" value="1"/>
</dbReference>
<dbReference type="Pfam" id="PF21645">
    <property type="entry name" value="FakA-like_M"/>
    <property type="match status" value="1"/>
</dbReference>
<feature type="domain" description="DhaL" evidence="1">
    <location>
        <begin position="19"/>
        <end position="208"/>
    </location>
</feature>
<protein>
    <recommendedName>
        <fullName evidence="1">DhaL domain-containing protein</fullName>
    </recommendedName>
</protein>
<evidence type="ECO:0000259" key="1">
    <source>
        <dbReference type="PROSITE" id="PS51480"/>
    </source>
</evidence>
<dbReference type="PANTHER" id="PTHR33434:SF4">
    <property type="entry name" value="PHOSPHATASE PROTEIN"/>
    <property type="match status" value="1"/>
</dbReference>
<dbReference type="NCBIfam" id="TIGR03599">
    <property type="entry name" value="YloV"/>
    <property type="match status" value="1"/>
</dbReference>
<dbReference type="SMART" id="SM01120">
    <property type="entry name" value="Dak2"/>
    <property type="match status" value="1"/>
</dbReference>
<reference evidence="3" key="1">
    <citation type="submission" date="2018-05" db="EMBL/GenBank/DDBJ databases">
        <authorList>
            <person name="Hao L."/>
        </authorList>
    </citation>
    <scope>NUCLEOTIDE SEQUENCE [LARGE SCALE GENOMIC DNA]</scope>
</reference>
<dbReference type="PROSITE" id="PS51480">
    <property type="entry name" value="DHAL"/>
    <property type="match status" value="1"/>
</dbReference>
<dbReference type="InterPro" id="IPR033470">
    <property type="entry name" value="FakA-like_C"/>
</dbReference>
<accession>A0A2X3MMC8</accession>
<dbReference type="GO" id="GO:0006071">
    <property type="term" value="P:glycerol metabolic process"/>
    <property type="evidence" value="ECO:0007669"/>
    <property type="project" value="InterPro"/>
</dbReference>
<evidence type="ECO:0000313" key="3">
    <source>
        <dbReference type="Proteomes" id="UP000249818"/>
    </source>
</evidence>
<proteinExistence type="predicted"/>
<dbReference type="SUPFAM" id="SSF101473">
    <property type="entry name" value="DhaL-like"/>
    <property type="match status" value="1"/>
</dbReference>
<dbReference type="Gene3D" id="1.25.40.340">
    <property type="match status" value="1"/>
</dbReference>
<dbReference type="GO" id="GO:0004371">
    <property type="term" value="F:glycerone kinase activity"/>
    <property type="evidence" value="ECO:0007669"/>
    <property type="project" value="InterPro"/>
</dbReference>
<dbReference type="InterPro" id="IPR019986">
    <property type="entry name" value="YloV-like"/>
</dbReference>
<gene>
    <name evidence="2" type="ORF">BARAN1_1253</name>
</gene>
<dbReference type="Pfam" id="PF13684">
    <property type="entry name" value="FakA-like_C"/>
    <property type="match status" value="1"/>
</dbReference>
<dbReference type="KEGG" id="bana:BARAN1_1253"/>
<dbReference type="InterPro" id="IPR048394">
    <property type="entry name" value="FakA-like_M"/>
</dbReference>
<dbReference type="Pfam" id="PF02734">
    <property type="entry name" value="Dak2"/>
    <property type="match status" value="1"/>
</dbReference>
<dbReference type="InterPro" id="IPR004007">
    <property type="entry name" value="DhaL_dom"/>
</dbReference>